<sequence>MQAITSFHASVTLPCLNDKSIDVDIVQGQNIKDLVYHLVQIHALPPYLTVSLYSSIMSAMTETCKDRVLFEHEHKIVQKKELRHLFMDSYQSNTLQYNNKPEEDIFPRAYHTLVHCPIPAIFDTLLELEQSYAIAIQELQTASDHELVAIQARQAQEIESASSSSASVIGSPNSNTQNNSNDMTTIFTRQVEEMEVFQATWQSDILQTQQTQRQEYREFVIELYREYQSRLASLSDEQHLKSEDNALGLMAVAATAAAEKKLDGKEMVAAAAGRVRQWDTNGTSNGGVESETIAAGSSKSTHSDTKSNNTNPIIARRRAGSLASSLGSITSPNLQQQQHSPNELATLVRTASFSSFNDDTLLAATAESVKNIQEMGFQKEQAETALVLSNQNMEAAIGLLLENPEKVDAYLAEQKFQQQQLIQQQQFQTMARPPASSSTPYRRSHSLSQVPRPTFLTDATAPAPLTSSSSVHSRQSSENANSRRLSLTQRTPTFLNIMSSGSTKAHSSPNLNVPNQNNNANVSTPNINNNNNTGGKSWNPISFLQQQKQAMENTNLSSVRKLGGWLGKAMENFGIENDENEIKQGLLRGRARRQQQQYHQQQTPQLVESFTIMMGTAQIKSSHNLRLLVTDEASEVFHPMYDPPREMAYRAETATKLYTSHLSAAIVLVEVNELTRRPIEGWRLYKTGKGSNKALFERCQESTEFHFGDIETQLSVVEEDFKDHSVAEGSFFVTKHSNLPSTQVVFHLLINSAAITTADLSNRHALIIGLRNILKMTTQFDISSLSIPLLLLPDRFIEQPDHYMTMDHHQSWLQKRGEVVMKCIKGFLIENSRSGKRVQNEGLDRAESMGGGGMRNIEFLLPSRPDIYTMGVTVLPKDSSLSAAATTPLSSTGNGTTPPPISTTTSSDLLNPSSTTTSNDASATGKNTTPHHEVEVAFQQFRALLVNLFRTS</sequence>
<feature type="compositionally biased region" description="Low complexity" evidence="1">
    <location>
        <begin position="507"/>
        <end position="532"/>
    </location>
</feature>
<dbReference type="Pfam" id="PF22562">
    <property type="entry name" value="UBA_7"/>
    <property type="match status" value="1"/>
</dbReference>
<reference evidence="3" key="1">
    <citation type="submission" date="2020-12" db="EMBL/GenBank/DDBJ databases">
        <title>Metabolic potential, ecology and presence of endohyphal bacteria is reflected in genomic diversity of Mucoromycotina.</title>
        <authorList>
            <person name="Muszewska A."/>
            <person name="Okrasinska A."/>
            <person name="Steczkiewicz K."/>
            <person name="Drgas O."/>
            <person name="Orlowska M."/>
            <person name="Perlinska-Lenart U."/>
            <person name="Aleksandrzak-Piekarczyk T."/>
            <person name="Szatraj K."/>
            <person name="Zielenkiewicz U."/>
            <person name="Pilsyk S."/>
            <person name="Malc E."/>
            <person name="Mieczkowski P."/>
            <person name="Kruszewska J.S."/>
            <person name="Biernat P."/>
            <person name="Pawlowska J."/>
        </authorList>
    </citation>
    <scope>NUCLEOTIDE SEQUENCE</scope>
    <source>
        <strain evidence="3">CBS 226.32</strain>
    </source>
</reference>
<protein>
    <recommendedName>
        <fullName evidence="2">UBA domain-containing protein</fullName>
    </recommendedName>
</protein>
<feature type="domain" description="UBA" evidence="2">
    <location>
        <begin position="363"/>
        <end position="403"/>
    </location>
</feature>
<evidence type="ECO:0000259" key="2">
    <source>
        <dbReference type="PROSITE" id="PS50030"/>
    </source>
</evidence>
<feature type="compositionally biased region" description="Polar residues" evidence="1">
    <location>
        <begin position="435"/>
        <end position="451"/>
    </location>
</feature>
<feature type="region of interest" description="Disordered" evidence="1">
    <location>
        <begin position="278"/>
        <end position="311"/>
    </location>
</feature>
<evidence type="ECO:0000313" key="3">
    <source>
        <dbReference type="EMBL" id="KAG2190365.1"/>
    </source>
</evidence>
<feature type="region of interest" description="Disordered" evidence="1">
    <location>
        <begin position="162"/>
        <end position="181"/>
    </location>
</feature>
<accession>A0A8H7QEM1</accession>
<feature type="compositionally biased region" description="Polar residues" evidence="1">
    <location>
        <begin position="168"/>
        <end position="181"/>
    </location>
</feature>
<feature type="region of interest" description="Disordered" evidence="1">
    <location>
        <begin position="424"/>
        <end position="535"/>
    </location>
</feature>
<evidence type="ECO:0000313" key="4">
    <source>
        <dbReference type="Proteomes" id="UP000650833"/>
    </source>
</evidence>
<dbReference type="GO" id="GO:0005737">
    <property type="term" value="C:cytoplasm"/>
    <property type="evidence" value="ECO:0007669"/>
    <property type="project" value="TreeGrafter"/>
</dbReference>
<feature type="compositionally biased region" description="Low complexity" evidence="1">
    <location>
        <begin position="453"/>
        <end position="477"/>
    </location>
</feature>
<dbReference type="PROSITE" id="PS50030">
    <property type="entry name" value="UBA"/>
    <property type="match status" value="1"/>
</dbReference>
<dbReference type="EMBL" id="JAEPRC010000983">
    <property type="protein sequence ID" value="KAG2190365.1"/>
    <property type="molecule type" value="Genomic_DNA"/>
</dbReference>
<dbReference type="OrthoDB" id="415359at2759"/>
<dbReference type="PANTHER" id="PTHR16525">
    <property type="entry name" value="PROTEIN C12ORF4"/>
    <property type="match status" value="1"/>
</dbReference>
<evidence type="ECO:0000256" key="1">
    <source>
        <dbReference type="SAM" id="MobiDB-lite"/>
    </source>
</evidence>
<dbReference type="SUPFAM" id="SSF46934">
    <property type="entry name" value="UBA-like"/>
    <property type="match status" value="1"/>
</dbReference>
<comment type="caution">
    <text evidence="3">The sequence shown here is derived from an EMBL/GenBank/DDBJ whole genome shotgun (WGS) entry which is preliminary data.</text>
</comment>
<feature type="compositionally biased region" description="Low complexity" evidence="1">
    <location>
        <begin position="884"/>
        <end position="924"/>
    </location>
</feature>
<dbReference type="Pfam" id="PF10154">
    <property type="entry name" value="Fy-3"/>
    <property type="match status" value="2"/>
</dbReference>
<feature type="compositionally biased region" description="Polar residues" evidence="1">
    <location>
        <begin position="278"/>
        <end position="287"/>
    </location>
</feature>
<dbReference type="PANTHER" id="PTHR16525:SF0">
    <property type="entry name" value="PROTEIN C12ORF4"/>
    <property type="match status" value="1"/>
</dbReference>
<dbReference type="Gene3D" id="1.10.8.10">
    <property type="entry name" value="DNA helicase RuvA subunit, C-terminal domain"/>
    <property type="match status" value="1"/>
</dbReference>
<dbReference type="InterPro" id="IPR009060">
    <property type="entry name" value="UBA-like_sf"/>
</dbReference>
<dbReference type="InterPro" id="IPR019311">
    <property type="entry name" value="Fy-3"/>
</dbReference>
<keyword evidence="4" id="KW-1185">Reference proteome</keyword>
<proteinExistence type="predicted"/>
<dbReference type="InterPro" id="IPR015940">
    <property type="entry name" value="UBA"/>
</dbReference>
<dbReference type="AlphaFoldDB" id="A0A8H7QEM1"/>
<dbReference type="SMART" id="SM00165">
    <property type="entry name" value="UBA"/>
    <property type="match status" value="1"/>
</dbReference>
<name>A0A8H7QEM1_9FUNG</name>
<dbReference type="Proteomes" id="UP000650833">
    <property type="component" value="Unassembled WGS sequence"/>
</dbReference>
<feature type="compositionally biased region" description="Polar residues" evidence="1">
    <location>
        <begin position="478"/>
        <end position="506"/>
    </location>
</feature>
<feature type="region of interest" description="Disordered" evidence="1">
    <location>
        <begin position="884"/>
        <end position="929"/>
    </location>
</feature>
<organism evidence="3 4">
    <name type="scientific">Mucor plumbeus</name>
    <dbReference type="NCBI Taxonomy" id="97098"/>
    <lineage>
        <taxon>Eukaryota</taxon>
        <taxon>Fungi</taxon>
        <taxon>Fungi incertae sedis</taxon>
        <taxon>Mucoromycota</taxon>
        <taxon>Mucoromycotina</taxon>
        <taxon>Mucoromycetes</taxon>
        <taxon>Mucorales</taxon>
        <taxon>Mucorineae</taxon>
        <taxon>Mucoraceae</taxon>
        <taxon>Mucor</taxon>
    </lineage>
</organism>
<feature type="compositionally biased region" description="Polar residues" evidence="1">
    <location>
        <begin position="295"/>
        <end position="311"/>
    </location>
</feature>
<gene>
    <name evidence="3" type="ORF">INT46_008746</name>
</gene>